<dbReference type="RefSeq" id="WP_110851113.1">
    <property type="nucleotide sequence ID" value="NZ_QKLZ01000001.1"/>
</dbReference>
<organism evidence="2 3">
    <name type="scientific">Georgenia satyanarayanai</name>
    <dbReference type="NCBI Taxonomy" id="860221"/>
    <lineage>
        <taxon>Bacteria</taxon>
        <taxon>Bacillati</taxon>
        <taxon>Actinomycetota</taxon>
        <taxon>Actinomycetes</taxon>
        <taxon>Micrococcales</taxon>
        <taxon>Bogoriellaceae</taxon>
        <taxon>Georgenia</taxon>
    </lineage>
</organism>
<accession>A0A2Y8ZXF7</accession>
<dbReference type="GO" id="GO:0006799">
    <property type="term" value="P:polyphosphate biosynthetic process"/>
    <property type="evidence" value="ECO:0007669"/>
    <property type="project" value="UniProtKB-ARBA"/>
</dbReference>
<name>A0A2Y8ZXF7_9MICO</name>
<reference evidence="2 3" key="1">
    <citation type="submission" date="2016-10" db="EMBL/GenBank/DDBJ databases">
        <authorList>
            <person name="Cai Z."/>
        </authorList>
    </citation>
    <scope>NUCLEOTIDE SEQUENCE [LARGE SCALE GENOMIC DNA]</scope>
    <source>
        <strain evidence="2 3">CGMCC 1.10826</strain>
    </source>
</reference>
<dbReference type="Pfam" id="PF09359">
    <property type="entry name" value="VTC"/>
    <property type="match status" value="1"/>
</dbReference>
<proteinExistence type="predicted"/>
<dbReference type="Gene3D" id="3.20.100.30">
    <property type="entry name" value="VTC, catalytic tunnel domain"/>
    <property type="match status" value="1"/>
</dbReference>
<protein>
    <submittedName>
        <fullName evidence="2">VTC domain-containing protein</fullName>
    </submittedName>
</protein>
<keyword evidence="3" id="KW-1185">Reference proteome</keyword>
<sequence>MSTIDLALPLDRLTAVGLDDLNSRAARLTRVDRKYLLPLDDVATLLADLPVAVAALEIDGRRTFGYESEYLDTPELNSFALTARRRRRRYKVRTRTYLDTGESWLEVKTRGPRGTSVKVRRQRGSGAASRLTSAERYFVADTLRDAGVDPAPVPSLAPVLLTRYRRATLHLPDDDARATIDTNLAWTDADGHHRDAPDIAVVETKTASTASAVDRLLWAHGHRPTAVSKFATGLALLHPDLPANRWHRTVRRLDDAHRPH</sequence>
<gene>
    <name evidence="2" type="ORF">SAMN05216184_101650</name>
</gene>
<evidence type="ECO:0000259" key="1">
    <source>
        <dbReference type="Pfam" id="PF09359"/>
    </source>
</evidence>
<dbReference type="AlphaFoldDB" id="A0A2Y8ZXF7"/>
<dbReference type="EMBL" id="UETB01000001">
    <property type="protein sequence ID" value="SSA37001.1"/>
    <property type="molecule type" value="Genomic_DNA"/>
</dbReference>
<dbReference type="CDD" id="cd07750">
    <property type="entry name" value="PolyPPase_VTC_like"/>
    <property type="match status" value="1"/>
</dbReference>
<dbReference type="InterPro" id="IPR042267">
    <property type="entry name" value="VTC_sf"/>
</dbReference>
<dbReference type="Proteomes" id="UP000250222">
    <property type="component" value="Unassembled WGS sequence"/>
</dbReference>
<dbReference type="InterPro" id="IPR018966">
    <property type="entry name" value="VTC_domain"/>
</dbReference>
<evidence type="ECO:0000313" key="3">
    <source>
        <dbReference type="Proteomes" id="UP000250222"/>
    </source>
</evidence>
<evidence type="ECO:0000313" key="2">
    <source>
        <dbReference type="EMBL" id="SSA37001.1"/>
    </source>
</evidence>
<feature type="domain" description="VTC" evidence="1">
    <location>
        <begin position="30"/>
        <end position="238"/>
    </location>
</feature>
<dbReference type="OrthoDB" id="148766at2"/>